<sequence>MPRPARTSRTHRAHRPLVPGRLDDDLAEHTAAEVWDRRVRDAVRELLSSYRPHEELTQTKLTRPFIIPSDDK</sequence>
<organism evidence="2 3">
    <name type="scientific">Streptomyces liliiviolaceus</name>
    <dbReference type="NCBI Taxonomy" id="2823109"/>
    <lineage>
        <taxon>Bacteria</taxon>
        <taxon>Bacillati</taxon>
        <taxon>Actinomycetota</taxon>
        <taxon>Actinomycetes</taxon>
        <taxon>Kitasatosporales</taxon>
        <taxon>Streptomycetaceae</taxon>
        <taxon>Streptomyces</taxon>
    </lineage>
</organism>
<gene>
    <name evidence="2" type="ORF">J8N05_18510</name>
</gene>
<dbReference type="AlphaFoldDB" id="A0A940XYU2"/>
<dbReference type="EMBL" id="JAGPYQ010000001">
    <property type="protein sequence ID" value="MBQ0850192.1"/>
    <property type="molecule type" value="Genomic_DNA"/>
</dbReference>
<dbReference type="Proteomes" id="UP000677413">
    <property type="component" value="Unassembled WGS sequence"/>
</dbReference>
<proteinExistence type="predicted"/>
<feature type="compositionally biased region" description="Basic residues" evidence="1">
    <location>
        <begin position="1"/>
        <end position="15"/>
    </location>
</feature>
<accession>A0A940XYU2</accession>
<feature type="region of interest" description="Disordered" evidence="1">
    <location>
        <begin position="1"/>
        <end position="22"/>
    </location>
</feature>
<name>A0A940XYU2_9ACTN</name>
<evidence type="ECO:0000256" key="1">
    <source>
        <dbReference type="SAM" id="MobiDB-lite"/>
    </source>
</evidence>
<dbReference type="RefSeq" id="WP_210884149.1">
    <property type="nucleotide sequence ID" value="NZ_JAGPYQ010000001.1"/>
</dbReference>
<evidence type="ECO:0000313" key="3">
    <source>
        <dbReference type="Proteomes" id="UP000677413"/>
    </source>
</evidence>
<keyword evidence="3" id="KW-1185">Reference proteome</keyword>
<protein>
    <submittedName>
        <fullName evidence="2">Uncharacterized protein</fullName>
    </submittedName>
</protein>
<reference evidence="2 3" key="1">
    <citation type="submission" date="2021-04" db="EMBL/GenBank/DDBJ databases">
        <authorList>
            <person name="Tang X."/>
            <person name="Zhou X."/>
            <person name="Chen X."/>
            <person name="Cernava T."/>
            <person name="Zhang C."/>
        </authorList>
    </citation>
    <scope>NUCLEOTIDE SEQUENCE [LARGE SCALE GENOMIC DNA]</scope>
    <source>
        <strain evidence="2 3">BH-SS-21</strain>
    </source>
</reference>
<comment type="caution">
    <text evidence="2">The sequence shown here is derived from an EMBL/GenBank/DDBJ whole genome shotgun (WGS) entry which is preliminary data.</text>
</comment>
<evidence type="ECO:0000313" key="2">
    <source>
        <dbReference type="EMBL" id="MBQ0850192.1"/>
    </source>
</evidence>